<gene>
    <name evidence="8" type="ORF">MSAN_01780700</name>
</gene>
<evidence type="ECO:0000259" key="7">
    <source>
        <dbReference type="Pfam" id="PF07992"/>
    </source>
</evidence>
<dbReference type="PANTHER" id="PTHR43098:SF2">
    <property type="entry name" value="FAD-BINDING MONOOXYGENASE AUSB-RELATED"/>
    <property type="match status" value="1"/>
</dbReference>
<proteinExistence type="inferred from homology"/>
<dbReference type="Proteomes" id="UP000623467">
    <property type="component" value="Unassembled WGS sequence"/>
</dbReference>
<sequence length="633" mass="69861">MQIGDAGVAVADPAIRRKYTDDRDKRLRADGLGQFLRLADSTQFKYLEDDPWVDHATFNAKTPVLVSGDDVKFLVMGAGYGGLLFAVHLIEAGFNAADVHIVDSAGGFGGTWYWNRCPGLMCDVESYIYMPLLEETGYMPSFKYAYGPELRAHADRIADKWGLTAKALFRTQCHSARWDDATKRWAVQLMENRGPEEPKRDIKITAQYVFLASGALNAPRIPRLPGLDQFKRQHFHTARWKYEITGGSDTDWALEKLKDKRVGIIGTGATAIQAVPELANARLRDSSVDVRNQRPTDPDEWAKITSTKGWQRARSENFNSRLVKDPIGEDLVDDGWCRTPSYCGIVGAPGIVAPEQIPDHIARLHALDFERAEKVRARVGKVVKDPETAEKLKHWYPAWCKRPTFHDDYLPTFNLPNVTFVDTDGKGVDGLTEDAVVVNGIPYPLDVLVLSTGFASFAEGDSGSACQRAGIKIFGRDGLDMDEKWIREGADSLHGVMTNRFPNLFFPGPSQTGGSANFTSTLSLLGSHVATILAEAERRVGSSNRVTVEATKAGEDEWSGEVLKRASWFAVMSGCMPSWFNQEGTAGKGLDMEGQIKAARGSPWGEGIVSFAEVLRAWQAEGKLRGIQIEANV</sequence>
<evidence type="ECO:0000256" key="3">
    <source>
        <dbReference type="ARBA" id="ARBA00022630"/>
    </source>
</evidence>
<comment type="cofactor">
    <cofactor evidence="1">
        <name>FAD</name>
        <dbReference type="ChEBI" id="CHEBI:57692"/>
    </cofactor>
</comment>
<keyword evidence="9" id="KW-1185">Reference proteome</keyword>
<dbReference type="Gene3D" id="3.50.50.60">
    <property type="entry name" value="FAD/NAD(P)-binding domain"/>
    <property type="match status" value="2"/>
</dbReference>
<dbReference type="AlphaFoldDB" id="A0A8H6XXB0"/>
<keyword evidence="6" id="KW-0560">Oxidoreductase</keyword>
<accession>A0A8H6XXB0</accession>
<dbReference type="SUPFAM" id="SSF51905">
    <property type="entry name" value="FAD/NAD(P)-binding domain"/>
    <property type="match status" value="1"/>
</dbReference>
<evidence type="ECO:0000256" key="1">
    <source>
        <dbReference type="ARBA" id="ARBA00001974"/>
    </source>
</evidence>
<dbReference type="PANTHER" id="PTHR43098">
    <property type="entry name" value="L-ORNITHINE N(5)-MONOOXYGENASE-RELATED"/>
    <property type="match status" value="1"/>
</dbReference>
<feature type="domain" description="FAD/NAD(P)-binding" evidence="7">
    <location>
        <begin position="73"/>
        <end position="281"/>
    </location>
</feature>
<evidence type="ECO:0000256" key="5">
    <source>
        <dbReference type="ARBA" id="ARBA00022857"/>
    </source>
</evidence>
<organism evidence="8 9">
    <name type="scientific">Mycena sanguinolenta</name>
    <dbReference type="NCBI Taxonomy" id="230812"/>
    <lineage>
        <taxon>Eukaryota</taxon>
        <taxon>Fungi</taxon>
        <taxon>Dikarya</taxon>
        <taxon>Basidiomycota</taxon>
        <taxon>Agaricomycotina</taxon>
        <taxon>Agaricomycetes</taxon>
        <taxon>Agaricomycetidae</taxon>
        <taxon>Agaricales</taxon>
        <taxon>Marasmiineae</taxon>
        <taxon>Mycenaceae</taxon>
        <taxon>Mycena</taxon>
    </lineage>
</organism>
<dbReference type="InterPro" id="IPR050775">
    <property type="entry name" value="FAD-binding_Monooxygenases"/>
</dbReference>
<dbReference type="OrthoDB" id="66881at2759"/>
<name>A0A8H6XXB0_9AGAR</name>
<reference evidence="8" key="1">
    <citation type="submission" date="2020-05" db="EMBL/GenBank/DDBJ databases">
        <title>Mycena genomes resolve the evolution of fungal bioluminescence.</title>
        <authorList>
            <person name="Tsai I.J."/>
        </authorList>
    </citation>
    <scope>NUCLEOTIDE SEQUENCE</scope>
    <source>
        <strain evidence="8">160909Yilan</strain>
    </source>
</reference>
<dbReference type="EMBL" id="JACAZH010000017">
    <property type="protein sequence ID" value="KAF7348271.1"/>
    <property type="molecule type" value="Genomic_DNA"/>
</dbReference>
<evidence type="ECO:0000256" key="6">
    <source>
        <dbReference type="ARBA" id="ARBA00023002"/>
    </source>
</evidence>
<dbReference type="Pfam" id="PF07992">
    <property type="entry name" value="Pyr_redox_2"/>
    <property type="match status" value="1"/>
</dbReference>
<evidence type="ECO:0000313" key="9">
    <source>
        <dbReference type="Proteomes" id="UP000623467"/>
    </source>
</evidence>
<dbReference type="InterPro" id="IPR036188">
    <property type="entry name" value="FAD/NAD-bd_sf"/>
</dbReference>
<comment type="caution">
    <text evidence="8">The sequence shown here is derived from an EMBL/GenBank/DDBJ whole genome shotgun (WGS) entry which is preliminary data.</text>
</comment>
<evidence type="ECO:0000256" key="4">
    <source>
        <dbReference type="ARBA" id="ARBA00022827"/>
    </source>
</evidence>
<dbReference type="InterPro" id="IPR023753">
    <property type="entry name" value="FAD/NAD-binding_dom"/>
</dbReference>
<evidence type="ECO:0000256" key="2">
    <source>
        <dbReference type="ARBA" id="ARBA00010139"/>
    </source>
</evidence>
<keyword evidence="5" id="KW-0521">NADP</keyword>
<dbReference type="GO" id="GO:0004497">
    <property type="term" value="F:monooxygenase activity"/>
    <property type="evidence" value="ECO:0007669"/>
    <property type="project" value="UniProtKB-KW"/>
</dbReference>
<keyword evidence="4" id="KW-0274">FAD</keyword>
<keyword evidence="3" id="KW-0285">Flavoprotein</keyword>
<evidence type="ECO:0000313" key="8">
    <source>
        <dbReference type="EMBL" id="KAF7348271.1"/>
    </source>
</evidence>
<comment type="similarity">
    <text evidence="2">Belongs to the FAD-binding monooxygenase family.</text>
</comment>
<protein>
    <submittedName>
        <fullName evidence="8">Phenylacetone monooxygenase</fullName>
    </submittedName>
</protein>
<keyword evidence="8" id="KW-0503">Monooxygenase</keyword>